<accession>A0A841JEW8</accession>
<gene>
    <name evidence="2" type="ORF">HDF22_000726</name>
</gene>
<dbReference type="InterPro" id="IPR050789">
    <property type="entry name" value="Diverse_Enzym_Activities"/>
</dbReference>
<sequence length="382" mass="42564">MLKNFTTATEENQANINNWKTRPFNRWSFHHVKKFIPSIAIANDIHHQNLLENAPVSIKGFILKQLLKATATDAIVILHKGKIVYETYANGNDEHTPHILMSATKAVVGLVAGILEHKGEIDLNAPVSAYIPQTIGTVYQQVTLRQLLDMRAGIILDEDQQKQYDVATNWEPIAEGNEPLGLHDFFTRLKQSGKSTDHNFSYVSANTDLLGWAIECATGRSFNTLLSDLIWKPMGAENEAYITVDKDGAPRCTGGLCTTARDFARIGQLIINGGMHNSTEIIPPSLINDIVSNGDGDAWASGQWGKAFAPISKNMSYRNGWYMINDEPQMMFAMGIYGQNLFIDRANDMVIAKFSSWKEPIDYIALPLTHQLVKIVRSSLMV</sequence>
<dbReference type="InterPro" id="IPR001466">
    <property type="entry name" value="Beta-lactam-related"/>
</dbReference>
<evidence type="ECO:0000259" key="1">
    <source>
        <dbReference type="Pfam" id="PF00144"/>
    </source>
</evidence>
<dbReference type="RefSeq" id="WP_183585724.1">
    <property type="nucleotide sequence ID" value="NZ_JACHCA010000002.1"/>
</dbReference>
<reference evidence="2 3" key="1">
    <citation type="submission" date="2020-08" db="EMBL/GenBank/DDBJ databases">
        <title>Genomic Encyclopedia of Type Strains, Phase IV (KMG-V): Genome sequencing to study the core and pangenomes of soil and plant-associated prokaryotes.</title>
        <authorList>
            <person name="Whitman W."/>
        </authorList>
    </citation>
    <scope>NUCLEOTIDE SEQUENCE [LARGE SCALE GENOMIC DNA]</scope>
    <source>
        <strain evidence="2 3">MP601</strain>
    </source>
</reference>
<name>A0A841JEW8_9SPHI</name>
<evidence type="ECO:0000313" key="2">
    <source>
        <dbReference type="EMBL" id="MBB6126621.1"/>
    </source>
</evidence>
<dbReference type="PANTHER" id="PTHR43283">
    <property type="entry name" value="BETA-LACTAMASE-RELATED"/>
    <property type="match status" value="1"/>
</dbReference>
<dbReference type="InterPro" id="IPR012338">
    <property type="entry name" value="Beta-lactam/transpept-like"/>
</dbReference>
<dbReference type="Pfam" id="PF00144">
    <property type="entry name" value="Beta-lactamase"/>
    <property type="match status" value="1"/>
</dbReference>
<dbReference type="EMBL" id="JACHCA010000002">
    <property type="protein sequence ID" value="MBB6126621.1"/>
    <property type="molecule type" value="Genomic_DNA"/>
</dbReference>
<protein>
    <recommendedName>
        <fullName evidence="1">Beta-lactamase-related domain-containing protein</fullName>
    </recommendedName>
</protein>
<feature type="domain" description="Beta-lactamase-related" evidence="1">
    <location>
        <begin position="68"/>
        <end position="360"/>
    </location>
</feature>
<comment type="caution">
    <text evidence="2">The sequence shown here is derived from an EMBL/GenBank/DDBJ whole genome shotgun (WGS) entry which is preliminary data.</text>
</comment>
<dbReference type="PANTHER" id="PTHR43283:SF7">
    <property type="entry name" value="BETA-LACTAMASE-RELATED DOMAIN-CONTAINING PROTEIN"/>
    <property type="match status" value="1"/>
</dbReference>
<proteinExistence type="predicted"/>
<evidence type="ECO:0000313" key="3">
    <source>
        <dbReference type="Proteomes" id="UP000548326"/>
    </source>
</evidence>
<dbReference type="SUPFAM" id="SSF56601">
    <property type="entry name" value="beta-lactamase/transpeptidase-like"/>
    <property type="match status" value="1"/>
</dbReference>
<dbReference type="Proteomes" id="UP000548326">
    <property type="component" value="Unassembled WGS sequence"/>
</dbReference>
<dbReference type="AlphaFoldDB" id="A0A841JEW8"/>
<dbReference type="Gene3D" id="3.40.710.10">
    <property type="entry name" value="DD-peptidase/beta-lactamase superfamily"/>
    <property type="match status" value="1"/>
</dbReference>
<organism evidence="2 3">
    <name type="scientific">Mucilaginibacter lappiensis</name>
    <dbReference type="NCBI Taxonomy" id="354630"/>
    <lineage>
        <taxon>Bacteria</taxon>
        <taxon>Pseudomonadati</taxon>
        <taxon>Bacteroidota</taxon>
        <taxon>Sphingobacteriia</taxon>
        <taxon>Sphingobacteriales</taxon>
        <taxon>Sphingobacteriaceae</taxon>
        <taxon>Mucilaginibacter</taxon>
    </lineage>
</organism>